<keyword evidence="12" id="KW-1185">Reference proteome</keyword>
<dbReference type="PROSITE" id="PS50110">
    <property type="entry name" value="RESPONSE_REGULATORY"/>
    <property type="match status" value="1"/>
</dbReference>
<evidence type="ECO:0000256" key="1">
    <source>
        <dbReference type="ARBA" id="ARBA00022553"/>
    </source>
</evidence>
<dbReference type="CDD" id="cd00383">
    <property type="entry name" value="trans_reg_C"/>
    <property type="match status" value="1"/>
</dbReference>
<dbReference type="Gene3D" id="1.10.10.10">
    <property type="entry name" value="Winged helix-like DNA-binding domain superfamily/Winged helix DNA-binding domain"/>
    <property type="match status" value="1"/>
</dbReference>
<keyword evidence="4 7" id="KW-0238">DNA-binding</keyword>
<dbReference type="RefSeq" id="WP_210645906.1">
    <property type="nucleotide sequence ID" value="NZ_JALNUB010000009.1"/>
</dbReference>
<dbReference type="SMART" id="SM00862">
    <property type="entry name" value="Trans_reg_C"/>
    <property type="match status" value="1"/>
</dbReference>
<keyword evidence="3" id="KW-0805">Transcription regulation</keyword>
<evidence type="ECO:0000256" key="7">
    <source>
        <dbReference type="PROSITE-ProRule" id="PRU01091"/>
    </source>
</evidence>
<gene>
    <name evidence="10" type="ORF">MW871_13660</name>
    <name evidence="11" type="ORF">MW871_15170</name>
</gene>
<dbReference type="InterPro" id="IPR036388">
    <property type="entry name" value="WH-like_DNA-bd_sf"/>
</dbReference>
<sequence length="226" mass="26043">MKILLVEDEIEMQKSISHYLGLEKNRVEVANDFNSAFEKIQVYEYDCVLLDITLPNGNGLDLIKAIKNKRSKTGIIIISAKNSFDDKIDGLNLGADDYLPKPFYLPELNARIKALIRRNNFDGEAAIIVNEIKLYPEERKVLINEKPLNLTSKEFDILVYFIANKNRVIQKSAIVEHLWGDNADQFDNFDFIYNHVKNLRKKLLTANCTDYIQSIYGIGYSFKTEL</sequence>
<protein>
    <submittedName>
        <fullName evidence="10">Response regulator transcription factor</fullName>
    </submittedName>
</protein>
<dbReference type="InterPro" id="IPR001867">
    <property type="entry name" value="OmpR/PhoB-type_DNA-bd"/>
</dbReference>
<keyword evidence="1 6" id="KW-0597">Phosphoprotein</keyword>
<accession>A0A9X2BMC2</accession>
<dbReference type="InterPro" id="IPR001789">
    <property type="entry name" value="Sig_transdc_resp-reg_receiver"/>
</dbReference>
<dbReference type="InterPro" id="IPR039420">
    <property type="entry name" value="WalR-like"/>
</dbReference>
<dbReference type="Gene3D" id="6.10.250.690">
    <property type="match status" value="1"/>
</dbReference>
<evidence type="ECO:0000313" key="11">
    <source>
        <dbReference type="EMBL" id="MCK8143230.1"/>
    </source>
</evidence>
<keyword evidence="2" id="KW-0902">Two-component regulatory system</keyword>
<feature type="DNA-binding region" description="OmpR/PhoB-type" evidence="7">
    <location>
        <begin position="124"/>
        <end position="224"/>
    </location>
</feature>
<dbReference type="PROSITE" id="PS51755">
    <property type="entry name" value="OMPR_PHOB"/>
    <property type="match status" value="1"/>
</dbReference>
<dbReference type="GO" id="GO:0000976">
    <property type="term" value="F:transcription cis-regulatory region binding"/>
    <property type="evidence" value="ECO:0007669"/>
    <property type="project" value="TreeGrafter"/>
</dbReference>
<dbReference type="GO" id="GO:0005829">
    <property type="term" value="C:cytosol"/>
    <property type="evidence" value="ECO:0007669"/>
    <property type="project" value="TreeGrafter"/>
</dbReference>
<proteinExistence type="predicted"/>
<dbReference type="SMART" id="SM00448">
    <property type="entry name" value="REC"/>
    <property type="match status" value="1"/>
</dbReference>
<evidence type="ECO:0000313" key="12">
    <source>
        <dbReference type="Proteomes" id="UP001139260"/>
    </source>
</evidence>
<dbReference type="GO" id="GO:0000156">
    <property type="term" value="F:phosphorelay response regulator activity"/>
    <property type="evidence" value="ECO:0007669"/>
    <property type="project" value="TreeGrafter"/>
</dbReference>
<dbReference type="Pfam" id="PF00072">
    <property type="entry name" value="Response_reg"/>
    <property type="match status" value="1"/>
</dbReference>
<feature type="modified residue" description="4-aspartylphosphate" evidence="6">
    <location>
        <position position="51"/>
    </location>
</feature>
<evidence type="ECO:0000256" key="6">
    <source>
        <dbReference type="PROSITE-ProRule" id="PRU00169"/>
    </source>
</evidence>
<evidence type="ECO:0000256" key="2">
    <source>
        <dbReference type="ARBA" id="ARBA00023012"/>
    </source>
</evidence>
<keyword evidence="5" id="KW-0804">Transcription</keyword>
<feature type="domain" description="OmpR/PhoB-type" evidence="9">
    <location>
        <begin position="124"/>
        <end position="224"/>
    </location>
</feature>
<dbReference type="SUPFAM" id="SSF52172">
    <property type="entry name" value="CheY-like"/>
    <property type="match status" value="1"/>
</dbReference>
<dbReference type="Proteomes" id="UP001139260">
    <property type="component" value="Unassembled WGS sequence"/>
</dbReference>
<dbReference type="Pfam" id="PF00486">
    <property type="entry name" value="Trans_reg_C"/>
    <property type="match status" value="1"/>
</dbReference>
<dbReference type="InterPro" id="IPR011006">
    <property type="entry name" value="CheY-like_superfamily"/>
</dbReference>
<dbReference type="GO" id="GO:0006355">
    <property type="term" value="P:regulation of DNA-templated transcription"/>
    <property type="evidence" value="ECO:0007669"/>
    <property type="project" value="InterPro"/>
</dbReference>
<dbReference type="Gene3D" id="3.40.50.2300">
    <property type="match status" value="1"/>
</dbReference>
<feature type="domain" description="Response regulatory" evidence="8">
    <location>
        <begin position="2"/>
        <end position="116"/>
    </location>
</feature>
<name>A0A9X2BMC2_9FLAO</name>
<evidence type="ECO:0000256" key="4">
    <source>
        <dbReference type="ARBA" id="ARBA00023125"/>
    </source>
</evidence>
<dbReference type="EMBL" id="JALNUB010000009">
    <property type="protein sequence ID" value="MCK8142942.1"/>
    <property type="molecule type" value="Genomic_DNA"/>
</dbReference>
<dbReference type="EMBL" id="JALNUB010000014">
    <property type="protein sequence ID" value="MCK8143230.1"/>
    <property type="molecule type" value="Genomic_DNA"/>
</dbReference>
<evidence type="ECO:0000259" key="8">
    <source>
        <dbReference type="PROSITE" id="PS50110"/>
    </source>
</evidence>
<dbReference type="GO" id="GO:0032993">
    <property type="term" value="C:protein-DNA complex"/>
    <property type="evidence" value="ECO:0007669"/>
    <property type="project" value="TreeGrafter"/>
</dbReference>
<dbReference type="PANTHER" id="PTHR48111:SF22">
    <property type="entry name" value="REGULATOR OF RPOS"/>
    <property type="match status" value="1"/>
</dbReference>
<evidence type="ECO:0000259" key="9">
    <source>
        <dbReference type="PROSITE" id="PS51755"/>
    </source>
</evidence>
<evidence type="ECO:0000256" key="5">
    <source>
        <dbReference type="ARBA" id="ARBA00023163"/>
    </source>
</evidence>
<evidence type="ECO:0000313" key="10">
    <source>
        <dbReference type="EMBL" id="MCK8142942.1"/>
    </source>
</evidence>
<evidence type="ECO:0000256" key="3">
    <source>
        <dbReference type="ARBA" id="ARBA00023015"/>
    </source>
</evidence>
<organism evidence="10 12">
    <name type="scientific">Flavobacterium pygoscelis</name>
    <dbReference type="NCBI Taxonomy" id="2893176"/>
    <lineage>
        <taxon>Bacteria</taxon>
        <taxon>Pseudomonadati</taxon>
        <taxon>Bacteroidota</taxon>
        <taxon>Flavobacteriia</taxon>
        <taxon>Flavobacteriales</taxon>
        <taxon>Flavobacteriaceae</taxon>
        <taxon>Flavobacterium</taxon>
    </lineage>
</organism>
<reference evidence="10" key="1">
    <citation type="submission" date="2022-04" db="EMBL/GenBank/DDBJ databases">
        <title>Flavobacterium pygoscelis sp. nov. isolated from Chinstrap chick (Pygoscelis antarcticus).</title>
        <authorList>
            <person name="Irgang R."/>
            <person name="Poblete-Morales M."/>
            <person name="Avendano-Herrera R."/>
        </authorList>
    </citation>
    <scope>NUCLEOTIDE SEQUENCE</scope>
    <source>
        <strain evidence="10">I-SCBP12n</strain>
    </source>
</reference>
<dbReference type="PANTHER" id="PTHR48111">
    <property type="entry name" value="REGULATOR OF RPOS"/>
    <property type="match status" value="1"/>
</dbReference>
<dbReference type="AlphaFoldDB" id="A0A9X2BMC2"/>
<comment type="caution">
    <text evidence="10">The sequence shown here is derived from an EMBL/GenBank/DDBJ whole genome shotgun (WGS) entry which is preliminary data.</text>
</comment>